<evidence type="ECO:0000256" key="9">
    <source>
        <dbReference type="SAM" id="Phobius"/>
    </source>
</evidence>
<evidence type="ECO:0000256" key="2">
    <source>
        <dbReference type="ARBA" id="ARBA00010065"/>
    </source>
</evidence>
<evidence type="ECO:0000259" key="10">
    <source>
        <dbReference type="PROSITE" id="PS50263"/>
    </source>
</evidence>
<dbReference type="PANTHER" id="PTHR38686">
    <property type="entry name" value="APOLIPOPROTEIN N-ACYLTRANSFERASE"/>
    <property type="match status" value="1"/>
</dbReference>
<dbReference type="Gene3D" id="3.60.110.10">
    <property type="entry name" value="Carbon-nitrogen hydrolase"/>
    <property type="match status" value="1"/>
</dbReference>
<evidence type="ECO:0000313" key="12">
    <source>
        <dbReference type="Proteomes" id="UP000808337"/>
    </source>
</evidence>
<sequence length="457" mass="51161">MSYSVDLIAWISSVPFLLYLSQTKGWKSKAIFIMALIIAWSCVVYKIITPPIPFAMVFLFSIPISLFHLPAYLLWNRFKEKKWSVLLFPAVITTMEWIQYTFTPFASWGVAAYTQSHSISLMQSLSIFGMPGLSFLIYWVNSSMAEIAIKQKITRLTFYFPLSALIALILFGSLRYEISKSKGMDMMTVAAVGSDSEVSGLPLPSKESRAKIQSDMFNRTRQAAKSGARLIVWNEASTFCLTSDEPAWKDSLSALASSLNIYLVASYVMPVSESPFKYENKYLFMDSKGRIAYTYHKHQPVPGEPAIAGLEPQKVFDIDGSLTGGAICYDYDFPYLAKGFGKLNADIVGIPSSDWRGIDPLHTRMSAFRAIEQGHSILRSTRFGLSAAITPYGEMTSQMSSFDHNDKIMMAHLPVHGVTTVYSVIGDCFLYLCMAFMVLFFISVFRSTNQNNAAKTD</sequence>
<evidence type="ECO:0000256" key="8">
    <source>
        <dbReference type="ARBA" id="ARBA00023315"/>
    </source>
</evidence>
<dbReference type="Proteomes" id="UP000808337">
    <property type="component" value="Unassembled WGS sequence"/>
</dbReference>
<dbReference type="PROSITE" id="PS50263">
    <property type="entry name" value="CN_HYDROLASE"/>
    <property type="match status" value="1"/>
</dbReference>
<accession>A0A9D7SS08</accession>
<evidence type="ECO:0000256" key="3">
    <source>
        <dbReference type="ARBA" id="ARBA00022475"/>
    </source>
</evidence>
<feature type="transmembrane region" description="Helical" evidence="9">
    <location>
        <begin position="30"/>
        <end position="48"/>
    </location>
</feature>
<evidence type="ECO:0000256" key="6">
    <source>
        <dbReference type="ARBA" id="ARBA00022989"/>
    </source>
</evidence>
<feature type="transmembrane region" description="Helical" evidence="9">
    <location>
        <begin position="153"/>
        <end position="174"/>
    </location>
</feature>
<dbReference type="InterPro" id="IPR036526">
    <property type="entry name" value="C-N_Hydrolase_sf"/>
</dbReference>
<dbReference type="GO" id="GO:0016410">
    <property type="term" value="F:N-acyltransferase activity"/>
    <property type="evidence" value="ECO:0007669"/>
    <property type="project" value="InterPro"/>
</dbReference>
<dbReference type="InterPro" id="IPR045378">
    <property type="entry name" value="LNT_N"/>
</dbReference>
<comment type="similarity">
    <text evidence="2">Belongs to the CN hydrolase family. Apolipoprotein N-acyltransferase subfamily.</text>
</comment>
<comment type="subcellular location">
    <subcellularLocation>
        <location evidence="1">Cell membrane</location>
        <topology evidence="1">Multi-pass membrane protein</topology>
    </subcellularLocation>
</comment>
<reference evidence="11 12" key="1">
    <citation type="submission" date="2020-10" db="EMBL/GenBank/DDBJ databases">
        <title>Connecting structure to function with the recovery of over 1000 high-quality activated sludge metagenome-assembled genomes encoding full-length rRNA genes using long-read sequencing.</title>
        <authorList>
            <person name="Singleton C.M."/>
            <person name="Petriglieri F."/>
            <person name="Kristensen J.M."/>
            <person name="Kirkegaard R.H."/>
            <person name="Michaelsen T.Y."/>
            <person name="Andersen M.H."/>
            <person name="Karst S.M."/>
            <person name="Dueholm M.S."/>
            <person name="Nielsen P.H."/>
            <person name="Albertsen M."/>
        </authorList>
    </citation>
    <scope>NUCLEOTIDE SEQUENCE [LARGE SCALE GENOMIC DNA]</scope>
    <source>
        <strain evidence="11">Ribe_18-Q3-R11-54_MAXAC.273</strain>
    </source>
</reference>
<evidence type="ECO:0000256" key="5">
    <source>
        <dbReference type="ARBA" id="ARBA00022692"/>
    </source>
</evidence>
<dbReference type="PANTHER" id="PTHR38686:SF1">
    <property type="entry name" value="APOLIPOPROTEIN N-ACYLTRANSFERASE"/>
    <property type="match status" value="1"/>
</dbReference>
<keyword evidence="6 9" id="KW-1133">Transmembrane helix</keyword>
<dbReference type="AlphaFoldDB" id="A0A9D7SS08"/>
<proteinExistence type="inferred from homology"/>
<dbReference type="SUPFAM" id="SSF56317">
    <property type="entry name" value="Carbon-nitrogen hydrolase"/>
    <property type="match status" value="1"/>
</dbReference>
<gene>
    <name evidence="11" type="ORF">IPP15_00750</name>
</gene>
<feature type="domain" description="CN hydrolase" evidence="10">
    <location>
        <begin position="187"/>
        <end position="415"/>
    </location>
</feature>
<evidence type="ECO:0000256" key="1">
    <source>
        <dbReference type="ARBA" id="ARBA00004651"/>
    </source>
</evidence>
<feature type="transmembrane region" description="Helical" evidence="9">
    <location>
        <begin position="120"/>
        <end position="141"/>
    </location>
</feature>
<organism evidence="11 12">
    <name type="scientific">Candidatus Opimibacter skivensis</name>
    <dbReference type="NCBI Taxonomy" id="2982028"/>
    <lineage>
        <taxon>Bacteria</taxon>
        <taxon>Pseudomonadati</taxon>
        <taxon>Bacteroidota</taxon>
        <taxon>Saprospiria</taxon>
        <taxon>Saprospirales</taxon>
        <taxon>Saprospiraceae</taxon>
        <taxon>Candidatus Opimibacter</taxon>
    </lineage>
</organism>
<keyword evidence="3" id="KW-1003">Cell membrane</keyword>
<name>A0A9D7SS08_9BACT</name>
<keyword evidence="5 9" id="KW-0812">Transmembrane</keyword>
<evidence type="ECO:0000313" key="11">
    <source>
        <dbReference type="EMBL" id="MBK9980948.1"/>
    </source>
</evidence>
<evidence type="ECO:0000256" key="4">
    <source>
        <dbReference type="ARBA" id="ARBA00022679"/>
    </source>
</evidence>
<comment type="caution">
    <text evidence="11">The sequence shown here is derived from an EMBL/GenBank/DDBJ whole genome shotgun (WGS) entry which is preliminary data.</text>
</comment>
<dbReference type="InterPro" id="IPR004563">
    <property type="entry name" value="Apolipo_AcylTrfase"/>
</dbReference>
<feature type="transmembrane region" description="Helical" evidence="9">
    <location>
        <begin position="429"/>
        <end position="445"/>
    </location>
</feature>
<feature type="transmembrane region" description="Helical" evidence="9">
    <location>
        <begin position="54"/>
        <end position="75"/>
    </location>
</feature>
<keyword evidence="7 9" id="KW-0472">Membrane</keyword>
<dbReference type="GO" id="GO:0042158">
    <property type="term" value="P:lipoprotein biosynthetic process"/>
    <property type="evidence" value="ECO:0007669"/>
    <property type="project" value="InterPro"/>
</dbReference>
<evidence type="ECO:0000256" key="7">
    <source>
        <dbReference type="ARBA" id="ARBA00023136"/>
    </source>
</evidence>
<dbReference type="Pfam" id="PF20154">
    <property type="entry name" value="LNT_N"/>
    <property type="match status" value="1"/>
</dbReference>
<dbReference type="GO" id="GO:0005886">
    <property type="term" value="C:plasma membrane"/>
    <property type="evidence" value="ECO:0007669"/>
    <property type="project" value="UniProtKB-SubCell"/>
</dbReference>
<dbReference type="Pfam" id="PF00795">
    <property type="entry name" value="CN_hydrolase"/>
    <property type="match status" value="1"/>
</dbReference>
<keyword evidence="8" id="KW-0012">Acyltransferase</keyword>
<protein>
    <recommendedName>
        <fullName evidence="10">CN hydrolase domain-containing protein</fullName>
    </recommendedName>
</protein>
<keyword evidence="4" id="KW-0808">Transferase</keyword>
<dbReference type="InterPro" id="IPR003010">
    <property type="entry name" value="C-N_Hydrolase"/>
</dbReference>
<dbReference type="EMBL" id="JADKGY010000001">
    <property type="protein sequence ID" value="MBK9980948.1"/>
    <property type="molecule type" value="Genomic_DNA"/>
</dbReference>
<feature type="transmembrane region" description="Helical" evidence="9">
    <location>
        <begin position="82"/>
        <end position="100"/>
    </location>
</feature>